<evidence type="ECO:0000313" key="2">
    <source>
        <dbReference type="EMBL" id="WQH08924.1"/>
    </source>
</evidence>
<name>A0ABZ0YA57_9GAMM</name>
<organism evidence="2 3">
    <name type="scientific">Chromohalobacter canadensis</name>
    <dbReference type="NCBI Taxonomy" id="141389"/>
    <lineage>
        <taxon>Bacteria</taxon>
        <taxon>Pseudomonadati</taxon>
        <taxon>Pseudomonadota</taxon>
        <taxon>Gammaproteobacteria</taxon>
        <taxon>Oceanospirillales</taxon>
        <taxon>Halomonadaceae</taxon>
        <taxon>Chromohalobacter</taxon>
    </lineage>
</organism>
<gene>
    <name evidence="2" type="ORF">SR908_15870</name>
</gene>
<proteinExistence type="predicted"/>
<dbReference type="EMBL" id="CP140151">
    <property type="protein sequence ID" value="WQH08924.1"/>
    <property type="molecule type" value="Genomic_DNA"/>
</dbReference>
<reference evidence="2 3" key="1">
    <citation type="submission" date="2023-11" db="EMBL/GenBank/DDBJ databases">
        <title>MicrobeMod: A computational toolkit for identifying prokaryotic methylation and restriction-modification with nanopore sequencing.</title>
        <authorList>
            <person name="Crits-Christoph A."/>
            <person name="Kang S.C."/>
            <person name="Lee H."/>
            <person name="Ostrov N."/>
        </authorList>
    </citation>
    <scope>NUCLEOTIDE SEQUENCE [LARGE SCALE GENOMIC DNA]</scope>
    <source>
        <strain evidence="2 3">ATCC 43984</strain>
    </source>
</reference>
<dbReference type="InterPro" id="IPR001296">
    <property type="entry name" value="Glyco_trans_1"/>
</dbReference>
<protein>
    <recommendedName>
        <fullName evidence="1">Glycosyl transferase family 1 domain-containing protein</fullName>
    </recommendedName>
</protein>
<dbReference type="Gene3D" id="3.40.50.2000">
    <property type="entry name" value="Glycogen Phosphorylase B"/>
    <property type="match status" value="2"/>
</dbReference>
<accession>A0ABZ0YA57</accession>
<dbReference type="SUPFAM" id="SSF53756">
    <property type="entry name" value="UDP-Glycosyltransferase/glycogen phosphorylase"/>
    <property type="match status" value="1"/>
</dbReference>
<sequence length="480" mass="52967">MMRPTGGTALQKGNAALREGSPQDAIQHYLQAMSRHEGDISPFVSMLEGNLELARQHYRQRRREARHRGSPQRVAVCGWELAHNPAGRVLTLVDIYRRAGAKVEIIGSIFPRWGREPWPPMRGMATPCHTLLVEDEANFISHALQLVAKHPYDLVHLSKPRFPNLVFGLLYELVWGAKVVWDIDDEELGFVQATDSLSLQQALDGRGRLPPLEKLHNTFWTRLAVGQTSRFAAVTVSNPALQARYGGEIIPHVRDETRFVPSKARRAIARRRWGVPEHDKVVLFFGTPRKHKGLLATARAIASLGRDDLWFVIVGDFPDASLKEELLSIDGVQYRFIGGQPYQSIPDIVALGDYTVLLQESSSLVAQYQLPAKLVDALAMGLVVFAQVTPSTQWLADRGAIVPVTADTLGSILASNIEGSGCNAGQDVENRGFFEKELSLNKGVDVIVPVARFAESGASNTSWKGQLTNLYSGDIAGFLT</sequence>
<keyword evidence="3" id="KW-1185">Reference proteome</keyword>
<evidence type="ECO:0000313" key="3">
    <source>
        <dbReference type="Proteomes" id="UP001321908"/>
    </source>
</evidence>
<evidence type="ECO:0000259" key="1">
    <source>
        <dbReference type="Pfam" id="PF00534"/>
    </source>
</evidence>
<dbReference type="Proteomes" id="UP001321908">
    <property type="component" value="Chromosome"/>
</dbReference>
<feature type="domain" description="Glycosyl transferase family 1" evidence="1">
    <location>
        <begin position="269"/>
        <end position="387"/>
    </location>
</feature>
<dbReference type="RefSeq" id="WP_246925749.1">
    <property type="nucleotide sequence ID" value="NZ_CP140151.1"/>
</dbReference>
<dbReference type="Pfam" id="PF00534">
    <property type="entry name" value="Glycos_transf_1"/>
    <property type="match status" value="1"/>
</dbReference>